<dbReference type="Proteomes" id="UP000234439">
    <property type="component" value="Unassembled WGS sequence"/>
</dbReference>
<evidence type="ECO:0000313" key="6">
    <source>
        <dbReference type="Proteomes" id="UP000031820"/>
    </source>
</evidence>
<dbReference type="EMBL" id="PCFF01000020">
    <property type="protein sequence ID" value="PVU61327.1"/>
    <property type="molecule type" value="Genomic_DNA"/>
</dbReference>
<comment type="caution">
    <text evidence="5">The sequence shown here is derived from an EMBL/GenBank/DDBJ whole genome shotgun (WGS) entry which is preliminary data.</text>
</comment>
<evidence type="ECO:0000313" key="10">
    <source>
        <dbReference type="Proteomes" id="UP000272440"/>
    </source>
</evidence>
<evidence type="ECO:0000313" key="1">
    <source>
        <dbReference type="EMBL" id="KII07322.1"/>
    </source>
</evidence>
<reference evidence="2 7" key="3">
    <citation type="submission" date="2017-03" db="EMBL/GenBank/DDBJ databases">
        <authorList>
            <person name="Fouts D."/>
            <person name="Stalin M.J."/>
            <person name="Chen L."/>
            <person name="Wright M."/>
            <person name="Sutton G."/>
            <person name="Nguyen K."/>
            <person name="Vanduin D."/>
            <person name="Rojas L."/>
            <person name="Hujer A."/>
            <person name="Hujer K."/>
            <person name="Bonomo R."/>
            <person name="Kreiswirth B."/>
            <person name="Adams M."/>
        </authorList>
    </citation>
    <scope>NUCLEOTIDE SEQUENCE [LARGE SCALE GENOMIC DNA]</scope>
    <source>
        <strain evidence="2 7">39383</strain>
    </source>
</reference>
<evidence type="ECO:0000313" key="8">
    <source>
        <dbReference type="Proteomes" id="UP000234439"/>
    </source>
</evidence>
<dbReference type="AlphaFoldDB" id="A0A0N9V949"/>
<sequence length="69" mass="7436">MPAMGKSSPFVILIISLAGIRNLNPDAGQGQLIDRMAEKKGRNGASSAQDGREASFLTLMMNRRKCNIS</sequence>
<dbReference type="EMBL" id="JRRF01000003">
    <property type="protein sequence ID" value="KII07322.1"/>
    <property type="molecule type" value="Genomic_DNA"/>
</dbReference>
<accession>A0A0N9V949</accession>
<proteinExistence type="predicted"/>
<protein>
    <submittedName>
        <fullName evidence="5">Uncharacterized protein</fullName>
    </submittedName>
</protein>
<evidence type="ECO:0000313" key="3">
    <source>
        <dbReference type="EMBL" id="PLE27197.1"/>
    </source>
</evidence>
<name>A0A0N9V949_KLEPN</name>
<dbReference type="EMBL" id="RCZY01000002">
    <property type="protein sequence ID" value="RRE43430.1"/>
    <property type="molecule type" value="Genomic_DNA"/>
</dbReference>
<gene>
    <name evidence="2" type="ORF">B5L96_19655</name>
    <name evidence="3" type="ORF">B6I68_13145</name>
    <name evidence="4" type="ORF">CP554_17515</name>
    <name evidence="5" type="ORF">EAO28_09430</name>
    <name evidence="1" type="ORF">LS45_01855</name>
</gene>
<reference evidence="4 9" key="4">
    <citation type="submission" date="2017-09" db="EMBL/GenBank/DDBJ databases">
        <title>Molecular Epidemiology of Livestock-Associated Methicillin Resistant Staphylococcus aureus (LA-MRSA) and Extended-Spectrum Beta-Lactamase (ESBL)-Producing Enterobacteriaceae in Pigs and Exposed Workers in Cameroon and South Africa.</title>
        <authorList>
            <person name="Founou L."/>
            <person name="Founou R.C."/>
            <person name="Allam M."/>
            <person name="Ismail A."/>
            <person name="Essack S.Y."/>
        </authorList>
    </citation>
    <scope>NUCLEOTIDE SEQUENCE [LARGE SCALE GENOMIC DNA]</scope>
    <source>
        <strain evidence="4 9">HH516E4IA</strain>
    </source>
</reference>
<reference evidence="1 6" key="1">
    <citation type="submission" date="2014-10" db="EMBL/GenBank/DDBJ databases">
        <title>Plasmid movement, recombination, and chromosomal integration amongst multidrug resistant commensal Escherichia coli clones within a single commercial turkey flock.</title>
        <authorList>
            <person name="Lang K."/>
            <person name="Dorn K."/>
            <person name="Danzeisen J."/>
            <person name="Johnson T."/>
        </authorList>
    </citation>
    <scope>NUCLEOTIDE SEQUENCE [LARGE SCALE GENOMIC DNA]</scope>
    <source>
        <strain evidence="1 6">UMNturkey9</strain>
    </source>
</reference>
<reference evidence="5 10" key="5">
    <citation type="journal article" date="2019" name="Antimicrob. Agents Chemother.">
        <title>Applying Rapid Whole Genome Sequencing to Predict Phenotypic Antimicrobial Susceptibility Testing Results Among Carbapenem-Resistant Klebsiella pneumoniae Clinical Isolates.</title>
        <authorList>
            <person name="Tamma P.D."/>
            <person name="Fan Y."/>
            <person name="Bergman Y."/>
            <person name="Pertea G."/>
            <person name="Kazmi A."/>
            <person name="Lewis S."/>
            <person name="Carroll K.C."/>
            <person name="Schatz M.C."/>
            <person name="Timp W."/>
            <person name="Simner P.J."/>
        </authorList>
    </citation>
    <scope>NUCLEOTIDE SEQUENCE [LARGE SCALE GENOMIC DNA]</scope>
    <source>
        <strain evidence="5 10">KLPN_33</strain>
    </source>
</reference>
<evidence type="ECO:0000313" key="9">
    <source>
        <dbReference type="Proteomes" id="UP000245817"/>
    </source>
</evidence>
<evidence type="ECO:0000313" key="7">
    <source>
        <dbReference type="Proteomes" id="UP000196447"/>
    </source>
</evidence>
<dbReference type="EMBL" id="NDBK01000081">
    <property type="protein sequence ID" value="OVF69029.1"/>
    <property type="molecule type" value="Genomic_DNA"/>
</dbReference>
<dbReference type="EMBL" id="NCMJ01000074">
    <property type="protein sequence ID" value="PLE27197.1"/>
    <property type="molecule type" value="Genomic_DNA"/>
</dbReference>
<dbReference type="Proteomes" id="UP000245817">
    <property type="component" value="Unassembled WGS sequence"/>
</dbReference>
<evidence type="ECO:0000313" key="2">
    <source>
        <dbReference type="EMBL" id="OVF69029.1"/>
    </source>
</evidence>
<reference evidence="3 8" key="2">
    <citation type="journal article" date="2017" name="J. Infect. Dis.">
        <title>An Analysis of the Epidemic of Klebsiella pneumoniae Carbapenemase-Producing K. pneumoniae: Convergence of Two Evolutionary Mechanisms Creates the Perfect Storm.</title>
        <authorList>
            <person name="Rojas L.J."/>
            <person name="Weinstock G.M."/>
            <person name="De La Cadena E."/>
            <person name="Diaz L."/>
            <person name="Rios R."/>
            <person name="Hanson B.M."/>
            <person name="Brown J.S."/>
            <person name="Vats P."/>
            <person name="Phillips D.S."/>
            <person name="Nguyen H."/>
            <person name="Hujer K.M."/>
            <person name="Correa A."/>
            <person name="Adams M.D."/>
            <person name="Perez F."/>
            <person name="Sodergren E."/>
            <person name="Narechania A."/>
            <person name="Planet P.J."/>
            <person name="Villegas M.V."/>
            <person name="Bonomo R.A."/>
            <person name="Arias C.A."/>
        </authorList>
    </citation>
    <scope>NUCLEOTIDE SEQUENCE [LARGE SCALE GENOMIC DNA]</scope>
    <source>
        <strain evidence="3 8">COL-Kpn30</strain>
    </source>
</reference>
<evidence type="ECO:0000313" key="5">
    <source>
        <dbReference type="EMBL" id="RRE43430.1"/>
    </source>
</evidence>
<dbReference type="Proteomes" id="UP000196447">
    <property type="component" value="Unassembled WGS sequence"/>
</dbReference>
<dbReference type="Proteomes" id="UP000272440">
    <property type="component" value="Unassembled WGS sequence"/>
</dbReference>
<dbReference type="Proteomes" id="UP000031820">
    <property type="component" value="Unassembled WGS sequence"/>
</dbReference>
<organism evidence="5 10">
    <name type="scientific">Klebsiella pneumoniae</name>
    <dbReference type="NCBI Taxonomy" id="573"/>
    <lineage>
        <taxon>Bacteria</taxon>
        <taxon>Pseudomonadati</taxon>
        <taxon>Pseudomonadota</taxon>
        <taxon>Gammaproteobacteria</taxon>
        <taxon>Enterobacterales</taxon>
        <taxon>Enterobacteriaceae</taxon>
        <taxon>Klebsiella/Raoultella group</taxon>
        <taxon>Klebsiella</taxon>
        <taxon>Klebsiella pneumoniae complex</taxon>
    </lineage>
</organism>
<evidence type="ECO:0000313" key="4">
    <source>
        <dbReference type="EMBL" id="PVU61327.1"/>
    </source>
</evidence>